<reference evidence="2" key="2">
    <citation type="journal article" date="2021" name="PeerJ">
        <title>Extensive microbial diversity within the chicken gut microbiome revealed by metagenomics and culture.</title>
        <authorList>
            <person name="Gilroy R."/>
            <person name="Ravi A."/>
            <person name="Getino M."/>
            <person name="Pursley I."/>
            <person name="Horton D.L."/>
            <person name="Alikhan N.F."/>
            <person name="Baker D."/>
            <person name="Gharbi K."/>
            <person name="Hall N."/>
            <person name="Watson M."/>
            <person name="Adriaenssens E.M."/>
            <person name="Foster-Nyarko E."/>
            <person name="Jarju S."/>
            <person name="Secka A."/>
            <person name="Antonio M."/>
            <person name="Oren A."/>
            <person name="Chaudhuri R.R."/>
            <person name="La Ragione R."/>
            <person name="Hildebrand F."/>
            <person name="Pallen M.J."/>
        </authorList>
    </citation>
    <scope>NUCLEOTIDE SEQUENCE</scope>
    <source>
        <strain evidence="2">ChiSjej4B22-8349</strain>
    </source>
</reference>
<dbReference type="Proteomes" id="UP000824130">
    <property type="component" value="Unassembled WGS sequence"/>
</dbReference>
<feature type="transmembrane region" description="Helical" evidence="1">
    <location>
        <begin position="20"/>
        <end position="42"/>
    </location>
</feature>
<reference evidence="2" key="1">
    <citation type="submission" date="2020-10" db="EMBL/GenBank/DDBJ databases">
        <authorList>
            <person name="Gilroy R."/>
        </authorList>
    </citation>
    <scope>NUCLEOTIDE SEQUENCE</scope>
    <source>
        <strain evidence="2">ChiSjej4B22-8349</strain>
    </source>
</reference>
<keyword evidence="1" id="KW-1133">Transmembrane helix</keyword>
<name>A0A9D1N5M7_9FIRM</name>
<keyword evidence="1" id="KW-0812">Transmembrane</keyword>
<comment type="caution">
    <text evidence="2">The sequence shown here is derived from an EMBL/GenBank/DDBJ whole genome shotgun (WGS) entry which is preliminary data.</text>
</comment>
<evidence type="ECO:0000313" key="2">
    <source>
        <dbReference type="EMBL" id="HIU95582.1"/>
    </source>
</evidence>
<sequence length="241" mass="25751">MENITEKIDIHIVRKSHIRLIILVVLITAVVSAGLFAAGLYITVENIRSDAAAASNALSKEGAASASDVDLASTLRTSTVNRVIEGETFPSYSTSQIMSLDVSQPSGVTVSDLELVTTGGLTGLEEAFYQAEQDYGINCLFVMAIAAHESANGTICFRPNNMFGFGSSGFSSKAEGIDVVSRTLANSYLSPGGSLYSGKTISAVNRRYAASTAWDDRVAANMVRYYSTISQHRNAELEKLK</sequence>
<gene>
    <name evidence="2" type="ORF">IAD25_02595</name>
</gene>
<keyword evidence="1" id="KW-0472">Membrane</keyword>
<accession>A0A9D1N5M7</accession>
<evidence type="ECO:0000313" key="3">
    <source>
        <dbReference type="Proteomes" id="UP000824130"/>
    </source>
</evidence>
<organism evidence="2 3">
    <name type="scientific">Candidatus Allocopromorpha excrementipullorum</name>
    <dbReference type="NCBI Taxonomy" id="2840743"/>
    <lineage>
        <taxon>Bacteria</taxon>
        <taxon>Bacillati</taxon>
        <taxon>Bacillota</taxon>
        <taxon>Clostridia</taxon>
        <taxon>Eubacteriales</taxon>
        <taxon>Eubacteriaceae</taxon>
        <taxon>Eubacteriaceae incertae sedis</taxon>
        <taxon>Candidatus Allocopromorpha</taxon>
    </lineage>
</organism>
<dbReference type="Gene3D" id="1.10.530.10">
    <property type="match status" value="1"/>
</dbReference>
<dbReference type="EMBL" id="DVOB01000058">
    <property type="protein sequence ID" value="HIU95582.1"/>
    <property type="molecule type" value="Genomic_DNA"/>
</dbReference>
<dbReference type="AlphaFoldDB" id="A0A9D1N5M7"/>
<proteinExistence type="predicted"/>
<evidence type="ECO:0000256" key="1">
    <source>
        <dbReference type="SAM" id="Phobius"/>
    </source>
</evidence>
<protein>
    <submittedName>
        <fullName evidence="2">Glucosaminidase domain-containing protein</fullName>
    </submittedName>
</protein>